<name>A0A3M0G8Y7_9ACTN</name>
<evidence type="ECO:0000313" key="1">
    <source>
        <dbReference type="EMBL" id="RMB58882.1"/>
    </source>
</evidence>
<sequence>MVWLIQSVGPADAPALNSSPFPPVRSPARTSSSYVAGWAGGDIEMIQGSAANVLRAVHQLAGALIEDDTPAAEAA</sequence>
<accession>A0A3M0G8Y7</accession>
<reference evidence="1 2" key="1">
    <citation type="submission" date="2018-10" db="EMBL/GenBank/DDBJ databases">
        <title>Tessaracoccus antarcticuss sp. nov., isolated from sediment.</title>
        <authorList>
            <person name="Zhou L.Y."/>
            <person name="Du Z.J."/>
        </authorList>
    </citation>
    <scope>NUCLEOTIDE SEQUENCE [LARGE SCALE GENOMIC DNA]</scope>
    <source>
        <strain evidence="1 2">JDX10</strain>
    </source>
</reference>
<dbReference type="EMBL" id="REFW01000003">
    <property type="protein sequence ID" value="RMB58882.1"/>
    <property type="molecule type" value="Genomic_DNA"/>
</dbReference>
<evidence type="ECO:0000313" key="2">
    <source>
        <dbReference type="Proteomes" id="UP000275256"/>
    </source>
</evidence>
<protein>
    <submittedName>
        <fullName evidence="1">Uncharacterized protein</fullName>
    </submittedName>
</protein>
<gene>
    <name evidence="1" type="ORF">EAX62_12270</name>
</gene>
<organism evidence="1 2">
    <name type="scientific">Tessaracoccus antarcticus</name>
    <dbReference type="NCBI Taxonomy" id="2479848"/>
    <lineage>
        <taxon>Bacteria</taxon>
        <taxon>Bacillati</taxon>
        <taxon>Actinomycetota</taxon>
        <taxon>Actinomycetes</taxon>
        <taxon>Propionibacteriales</taxon>
        <taxon>Propionibacteriaceae</taxon>
        <taxon>Tessaracoccus</taxon>
    </lineage>
</organism>
<dbReference type="AlphaFoldDB" id="A0A3M0G8Y7"/>
<dbReference type="Proteomes" id="UP000275256">
    <property type="component" value="Unassembled WGS sequence"/>
</dbReference>
<comment type="caution">
    <text evidence="1">The sequence shown here is derived from an EMBL/GenBank/DDBJ whole genome shotgun (WGS) entry which is preliminary data.</text>
</comment>
<proteinExistence type="predicted"/>
<keyword evidence="2" id="KW-1185">Reference proteome</keyword>